<dbReference type="Proteomes" id="UP000193986">
    <property type="component" value="Unassembled WGS sequence"/>
</dbReference>
<organism evidence="2 3">
    <name type="scientific">Naematelia encephala</name>
    <dbReference type="NCBI Taxonomy" id="71784"/>
    <lineage>
        <taxon>Eukaryota</taxon>
        <taxon>Fungi</taxon>
        <taxon>Dikarya</taxon>
        <taxon>Basidiomycota</taxon>
        <taxon>Agaricomycotina</taxon>
        <taxon>Tremellomycetes</taxon>
        <taxon>Tremellales</taxon>
        <taxon>Naemateliaceae</taxon>
        <taxon>Naematelia</taxon>
    </lineage>
</organism>
<dbReference type="AlphaFoldDB" id="A0A1Y2B510"/>
<dbReference type="EMBL" id="MCFC01000025">
    <property type="protein sequence ID" value="ORY29567.1"/>
    <property type="molecule type" value="Genomic_DNA"/>
</dbReference>
<proteinExistence type="predicted"/>
<dbReference type="SUPFAM" id="SSF53474">
    <property type="entry name" value="alpha/beta-Hydrolases"/>
    <property type="match status" value="1"/>
</dbReference>
<accession>A0A1Y2B510</accession>
<dbReference type="Pfam" id="PF01738">
    <property type="entry name" value="DLH"/>
    <property type="match status" value="1"/>
</dbReference>
<keyword evidence="3" id="KW-1185">Reference proteome</keyword>
<feature type="domain" description="Dienelactone hydrolase" evidence="1">
    <location>
        <begin position="28"/>
        <end position="238"/>
    </location>
</feature>
<dbReference type="InterPro" id="IPR002925">
    <property type="entry name" value="Dienelactn_hydro"/>
</dbReference>
<keyword evidence="2" id="KW-0378">Hydrolase</keyword>
<reference evidence="2 3" key="1">
    <citation type="submission" date="2016-07" db="EMBL/GenBank/DDBJ databases">
        <title>Pervasive Adenine N6-methylation of Active Genes in Fungi.</title>
        <authorList>
            <consortium name="DOE Joint Genome Institute"/>
            <person name="Mondo S.J."/>
            <person name="Dannebaum R.O."/>
            <person name="Kuo R.C."/>
            <person name="Labutti K."/>
            <person name="Haridas S."/>
            <person name="Kuo A."/>
            <person name="Salamov A."/>
            <person name="Ahrendt S.R."/>
            <person name="Lipzen A."/>
            <person name="Sullivan W."/>
            <person name="Andreopoulos W.B."/>
            <person name="Clum A."/>
            <person name="Lindquist E."/>
            <person name="Daum C."/>
            <person name="Ramamoorthy G.K."/>
            <person name="Gryganskyi A."/>
            <person name="Culley D."/>
            <person name="Magnuson J.K."/>
            <person name="James T.Y."/>
            <person name="O'Malley M.A."/>
            <person name="Stajich J.E."/>
            <person name="Spatafora J.W."/>
            <person name="Visel A."/>
            <person name="Grigoriev I.V."/>
        </authorList>
    </citation>
    <scope>NUCLEOTIDE SEQUENCE [LARGE SCALE GENOMIC DNA]</scope>
    <source>
        <strain evidence="2 3">68-887.2</strain>
    </source>
</reference>
<dbReference type="OrthoDB" id="2147163at2759"/>
<dbReference type="InterPro" id="IPR029058">
    <property type="entry name" value="AB_hydrolase_fold"/>
</dbReference>
<name>A0A1Y2B510_9TREE</name>
<comment type="caution">
    <text evidence="2">The sequence shown here is derived from an EMBL/GenBank/DDBJ whole genome shotgun (WGS) entry which is preliminary data.</text>
</comment>
<protein>
    <submittedName>
        <fullName evidence="2">Alpha/Beta hydrolase protein</fullName>
    </submittedName>
</protein>
<sequence>MSSACCTLPPVQAEYTPKGEYIEVAGLKTYAVGPEDAKAAILFVYDIFGFSPQILQGADLLASQGFRIVMPDFLVGKYATAELFAPGHEAERDAYFSGFPGSLPSQSKPVADVAKYLKAKHSAVGVIGTCWGYKAVILSEGVGEFEALAGIHPSFSAVEDAEKINVPLCLIPTKDEDMSIVNKIYENVEAKNPGKNFMKHFDTHQHGFMAARGSVDGGPRTEAYHEGYTILSTFFKKYLKV</sequence>
<dbReference type="STRING" id="71784.A0A1Y2B510"/>
<evidence type="ECO:0000313" key="2">
    <source>
        <dbReference type="EMBL" id="ORY29567.1"/>
    </source>
</evidence>
<dbReference type="FunCoup" id="A0A1Y2B510">
    <property type="interactions" value="24"/>
</dbReference>
<dbReference type="PANTHER" id="PTHR47668">
    <property type="entry name" value="DIENELACTONE HYDROLASE FAMILY PROTEIN (AFU_ORTHOLOGUE AFUA_6G01940)"/>
    <property type="match status" value="1"/>
</dbReference>
<evidence type="ECO:0000313" key="3">
    <source>
        <dbReference type="Proteomes" id="UP000193986"/>
    </source>
</evidence>
<dbReference type="PANTHER" id="PTHR47668:SF1">
    <property type="entry name" value="DIENELACTONE HYDROLASE DOMAIN-CONTAINING PROTEIN-RELATED"/>
    <property type="match status" value="1"/>
</dbReference>
<gene>
    <name evidence="2" type="ORF">BCR39DRAFT_532167</name>
</gene>
<dbReference type="GO" id="GO:0016787">
    <property type="term" value="F:hydrolase activity"/>
    <property type="evidence" value="ECO:0007669"/>
    <property type="project" value="UniProtKB-KW"/>
</dbReference>
<dbReference type="Gene3D" id="3.40.50.1820">
    <property type="entry name" value="alpha/beta hydrolase"/>
    <property type="match status" value="1"/>
</dbReference>
<dbReference type="InParanoid" id="A0A1Y2B510"/>
<evidence type="ECO:0000259" key="1">
    <source>
        <dbReference type="Pfam" id="PF01738"/>
    </source>
</evidence>